<accession>A0A0D3EP24</accession>
<dbReference type="Proteomes" id="UP000026960">
    <property type="component" value="Chromosome 1"/>
</dbReference>
<dbReference type="SUPFAM" id="SSF50630">
    <property type="entry name" value="Acid proteases"/>
    <property type="match status" value="1"/>
</dbReference>
<dbReference type="InterPro" id="IPR033121">
    <property type="entry name" value="PEPTIDASE_A1"/>
</dbReference>
<proteinExistence type="inferred from homology"/>
<dbReference type="Gramene" id="OBART01G16340.1">
    <property type="protein sequence ID" value="OBART01G16340.1"/>
    <property type="gene ID" value="OBART01G16340"/>
</dbReference>
<reference evidence="3" key="1">
    <citation type="journal article" date="2009" name="Rice">
        <title>De Novo Next Generation Sequencing of Plant Genomes.</title>
        <authorList>
            <person name="Rounsley S."/>
            <person name="Marri P.R."/>
            <person name="Yu Y."/>
            <person name="He R."/>
            <person name="Sisneros N."/>
            <person name="Goicoechea J.L."/>
            <person name="Lee S.J."/>
            <person name="Angelova A."/>
            <person name="Kudrna D."/>
            <person name="Luo M."/>
            <person name="Affourtit J."/>
            <person name="Desany B."/>
            <person name="Knight J."/>
            <person name="Niazi F."/>
            <person name="Egholm M."/>
            <person name="Wing R.A."/>
        </authorList>
    </citation>
    <scope>NUCLEOTIDE SEQUENCE [LARGE SCALE GENOMIC DNA]</scope>
    <source>
        <strain evidence="3">cv. IRGC 105608</strain>
    </source>
</reference>
<dbReference type="InterPro" id="IPR021109">
    <property type="entry name" value="Peptidase_aspartic_dom_sf"/>
</dbReference>
<sequence length="191" mass="20602">MQKLSYTALRRSPELAGGNGGGYYITAKSIEVNHHQVPLPNHGAPLVVQLSSMVPYTELRPDVYGPFVKAWDEILQWPKKVAPPVAPFELCYESRTIGSNRLGYAVPDININLEDGAAWYIFGGNSLVQVDDATACFAFVEMRLEKAGAGYGGGGAPAVVIGGHQMEHNLVVFDEEKQQLGFTCSASAFGV</sequence>
<dbReference type="STRING" id="65489.A0A0D3EP24"/>
<dbReference type="InterPro" id="IPR001461">
    <property type="entry name" value="Aspartic_peptidase_A1"/>
</dbReference>
<dbReference type="Gene3D" id="2.40.70.10">
    <property type="entry name" value="Acid Proteases"/>
    <property type="match status" value="1"/>
</dbReference>
<dbReference type="GO" id="GO:0004190">
    <property type="term" value="F:aspartic-type endopeptidase activity"/>
    <property type="evidence" value="ECO:0007669"/>
    <property type="project" value="InterPro"/>
</dbReference>
<dbReference type="Pfam" id="PF14541">
    <property type="entry name" value="TAXi_C"/>
    <property type="match status" value="1"/>
</dbReference>
<evidence type="ECO:0000313" key="4">
    <source>
        <dbReference type="Proteomes" id="UP000026960"/>
    </source>
</evidence>
<reference evidence="3" key="2">
    <citation type="submission" date="2015-03" db="UniProtKB">
        <authorList>
            <consortium name="EnsemblPlants"/>
        </authorList>
    </citation>
    <scope>IDENTIFICATION</scope>
</reference>
<evidence type="ECO:0000256" key="1">
    <source>
        <dbReference type="ARBA" id="ARBA00007447"/>
    </source>
</evidence>
<dbReference type="EnsemblPlants" id="OBART01G16340.1">
    <property type="protein sequence ID" value="OBART01G16340.1"/>
    <property type="gene ID" value="OBART01G16340"/>
</dbReference>
<evidence type="ECO:0000259" key="2">
    <source>
        <dbReference type="PROSITE" id="PS51767"/>
    </source>
</evidence>
<comment type="similarity">
    <text evidence="1">Belongs to the peptidase A1 family.</text>
</comment>
<dbReference type="PANTHER" id="PTHR47965">
    <property type="entry name" value="ASPARTYL PROTEASE-RELATED"/>
    <property type="match status" value="1"/>
</dbReference>
<evidence type="ECO:0000313" key="3">
    <source>
        <dbReference type="EnsemblPlants" id="OBART01G16340.1"/>
    </source>
</evidence>
<protein>
    <recommendedName>
        <fullName evidence="2">Peptidase A1 domain-containing protein</fullName>
    </recommendedName>
</protein>
<feature type="domain" description="Peptidase A1" evidence="2">
    <location>
        <begin position="1"/>
        <end position="183"/>
    </location>
</feature>
<dbReference type="PROSITE" id="PS51767">
    <property type="entry name" value="PEPTIDASE_A1"/>
    <property type="match status" value="1"/>
</dbReference>
<dbReference type="FunFam" id="2.40.70.10:FF:000088">
    <property type="entry name" value="Eukaryotic aspartyl protease family protein"/>
    <property type="match status" value="1"/>
</dbReference>
<keyword evidence="4" id="KW-1185">Reference proteome</keyword>
<dbReference type="PaxDb" id="65489-OBART01G16340.1"/>
<dbReference type="AlphaFoldDB" id="A0A0D3EP24"/>
<organism evidence="3">
    <name type="scientific">Oryza barthii</name>
    <dbReference type="NCBI Taxonomy" id="65489"/>
    <lineage>
        <taxon>Eukaryota</taxon>
        <taxon>Viridiplantae</taxon>
        <taxon>Streptophyta</taxon>
        <taxon>Embryophyta</taxon>
        <taxon>Tracheophyta</taxon>
        <taxon>Spermatophyta</taxon>
        <taxon>Magnoliopsida</taxon>
        <taxon>Liliopsida</taxon>
        <taxon>Poales</taxon>
        <taxon>Poaceae</taxon>
        <taxon>BOP clade</taxon>
        <taxon>Oryzoideae</taxon>
        <taxon>Oryzeae</taxon>
        <taxon>Oryzinae</taxon>
        <taxon>Oryza</taxon>
    </lineage>
</organism>
<dbReference type="PANTHER" id="PTHR47965:SF60">
    <property type="entry name" value="CHITINASE CLP"/>
    <property type="match status" value="1"/>
</dbReference>
<dbReference type="eggNOG" id="KOG1339">
    <property type="taxonomic scope" value="Eukaryota"/>
</dbReference>
<name>A0A0D3EP24_9ORYZ</name>
<dbReference type="HOGENOM" id="CLU_032185_2_0_1"/>
<dbReference type="GO" id="GO:0006508">
    <property type="term" value="P:proteolysis"/>
    <property type="evidence" value="ECO:0007669"/>
    <property type="project" value="InterPro"/>
</dbReference>
<dbReference type="InterPro" id="IPR032799">
    <property type="entry name" value="TAXi_C"/>
</dbReference>